<sequence length="541" mass="62793">MEPSSPLQGGPFNRLPPEIISKIFVAVLDITPIAKRLKDTLRSPSKMPMLLCHVSSLWRQIALTTPELWEHLCAFIPVYSVKESDQDATEIEEILVWNQDLEFLAWWSRNLMPGRNAFALRLHLDHCSLFRNASSPDQESRAMTLFTAEDLPTLINLASRARYLDTDSTFFPFFQELIPPSCPNEEIGVHFPFLESLVLTEKEAYTKYDRHFQRIPFHNMQALRKIYLTNLSLHDPIGTDITHPGVRVAFDMMWARLTHIHLTLRVTVASWQAFIRGCTSLESARLHLFLHDGFDDDAHLGTEPAPALKDKASPHFICLPSVRELSFVIEYTDDEDDTGKLFDNLHLPSLKTLLLWCDMLTLKSFHRLLRATPNVEQIRLCSLFPAVAIDDSDASTEIFGDGYYLYFPQLHGKDNFRQVNGRLVNYAPHLKKIMLDVPNARQFKKSVRGYLRNMLRSGWLKGPWKNGPLHVEFYWIWLPERVNRWRAIQDLKKYLAEGAFWQGNGDSENMDISVRVKYDLTNYQDEDTPFWQRWIRLTAEF</sequence>
<dbReference type="Proteomes" id="UP000053424">
    <property type="component" value="Unassembled WGS sequence"/>
</dbReference>
<reference evidence="2" key="2">
    <citation type="submission" date="2015-01" db="EMBL/GenBank/DDBJ databases">
        <title>Evolutionary Origins and Diversification of the Mycorrhizal Mutualists.</title>
        <authorList>
            <consortium name="DOE Joint Genome Institute"/>
            <consortium name="Mycorrhizal Genomics Consortium"/>
            <person name="Kohler A."/>
            <person name="Kuo A."/>
            <person name="Nagy L.G."/>
            <person name="Floudas D."/>
            <person name="Copeland A."/>
            <person name="Barry K.W."/>
            <person name="Cichocki N."/>
            <person name="Veneault-Fourrey C."/>
            <person name="LaButti K."/>
            <person name="Lindquist E.A."/>
            <person name="Lipzen A."/>
            <person name="Lundell T."/>
            <person name="Morin E."/>
            <person name="Murat C."/>
            <person name="Riley R."/>
            <person name="Ohm R."/>
            <person name="Sun H."/>
            <person name="Tunlid A."/>
            <person name="Henrissat B."/>
            <person name="Grigoriev I.V."/>
            <person name="Hibbett D.S."/>
            <person name="Martin F."/>
        </authorList>
    </citation>
    <scope>NUCLEOTIDE SEQUENCE [LARGE SCALE GENOMIC DNA]</scope>
    <source>
        <strain evidence="2">h7</strain>
    </source>
</reference>
<organism evidence="1 2">
    <name type="scientific">Hebeloma cylindrosporum</name>
    <dbReference type="NCBI Taxonomy" id="76867"/>
    <lineage>
        <taxon>Eukaryota</taxon>
        <taxon>Fungi</taxon>
        <taxon>Dikarya</taxon>
        <taxon>Basidiomycota</taxon>
        <taxon>Agaricomycotina</taxon>
        <taxon>Agaricomycetes</taxon>
        <taxon>Agaricomycetidae</taxon>
        <taxon>Agaricales</taxon>
        <taxon>Agaricineae</taxon>
        <taxon>Hymenogastraceae</taxon>
        <taxon>Hebeloma</taxon>
    </lineage>
</organism>
<keyword evidence="2" id="KW-1185">Reference proteome</keyword>
<dbReference type="AlphaFoldDB" id="A0A0C2XKX8"/>
<dbReference type="HOGENOM" id="CLU_471774_0_0_1"/>
<protein>
    <submittedName>
        <fullName evidence="1">Uncharacterized protein</fullName>
    </submittedName>
</protein>
<dbReference type="InterPro" id="IPR032675">
    <property type="entry name" value="LRR_dom_sf"/>
</dbReference>
<accession>A0A0C2XKX8</accession>
<gene>
    <name evidence="1" type="ORF">M413DRAFT_30237</name>
</gene>
<dbReference type="OrthoDB" id="2884925at2759"/>
<evidence type="ECO:0000313" key="1">
    <source>
        <dbReference type="EMBL" id="KIM38413.1"/>
    </source>
</evidence>
<reference evidence="1 2" key="1">
    <citation type="submission" date="2014-04" db="EMBL/GenBank/DDBJ databases">
        <authorList>
            <consortium name="DOE Joint Genome Institute"/>
            <person name="Kuo A."/>
            <person name="Gay G."/>
            <person name="Dore J."/>
            <person name="Kohler A."/>
            <person name="Nagy L.G."/>
            <person name="Floudas D."/>
            <person name="Copeland A."/>
            <person name="Barry K.W."/>
            <person name="Cichocki N."/>
            <person name="Veneault-Fourrey C."/>
            <person name="LaButti K."/>
            <person name="Lindquist E.A."/>
            <person name="Lipzen A."/>
            <person name="Lundell T."/>
            <person name="Morin E."/>
            <person name="Murat C."/>
            <person name="Sun H."/>
            <person name="Tunlid A."/>
            <person name="Henrissat B."/>
            <person name="Grigoriev I.V."/>
            <person name="Hibbett D.S."/>
            <person name="Martin F."/>
            <person name="Nordberg H.P."/>
            <person name="Cantor M.N."/>
            <person name="Hua S.X."/>
        </authorList>
    </citation>
    <scope>NUCLEOTIDE SEQUENCE [LARGE SCALE GENOMIC DNA]</scope>
    <source>
        <strain evidence="2">h7</strain>
    </source>
</reference>
<evidence type="ECO:0000313" key="2">
    <source>
        <dbReference type="Proteomes" id="UP000053424"/>
    </source>
</evidence>
<name>A0A0C2XKX8_HEBCY</name>
<proteinExistence type="predicted"/>
<dbReference type="EMBL" id="KN831791">
    <property type="protein sequence ID" value="KIM38413.1"/>
    <property type="molecule type" value="Genomic_DNA"/>
</dbReference>
<dbReference type="Gene3D" id="3.80.10.10">
    <property type="entry name" value="Ribonuclease Inhibitor"/>
    <property type="match status" value="1"/>
</dbReference>